<evidence type="ECO:0000256" key="1">
    <source>
        <dbReference type="SAM" id="Phobius"/>
    </source>
</evidence>
<evidence type="ECO:0000313" key="2">
    <source>
        <dbReference type="EMBL" id="TFK99260.1"/>
    </source>
</evidence>
<dbReference type="EMBL" id="ML178834">
    <property type="protein sequence ID" value="TFK99260.1"/>
    <property type="molecule type" value="Genomic_DNA"/>
</dbReference>
<keyword evidence="1" id="KW-0472">Membrane</keyword>
<keyword evidence="3" id="KW-1185">Reference proteome</keyword>
<name>A0A5C3QFJ8_9AGAR</name>
<keyword evidence="1" id="KW-0812">Transmembrane</keyword>
<protein>
    <submittedName>
        <fullName evidence="2">Uncharacterized protein</fullName>
    </submittedName>
</protein>
<proteinExistence type="predicted"/>
<keyword evidence="1" id="KW-1133">Transmembrane helix</keyword>
<organism evidence="2 3">
    <name type="scientific">Pterulicium gracile</name>
    <dbReference type="NCBI Taxonomy" id="1884261"/>
    <lineage>
        <taxon>Eukaryota</taxon>
        <taxon>Fungi</taxon>
        <taxon>Dikarya</taxon>
        <taxon>Basidiomycota</taxon>
        <taxon>Agaricomycotina</taxon>
        <taxon>Agaricomycetes</taxon>
        <taxon>Agaricomycetidae</taxon>
        <taxon>Agaricales</taxon>
        <taxon>Pleurotineae</taxon>
        <taxon>Pterulaceae</taxon>
        <taxon>Pterulicium</taxon>
    </lineage>
</organism>
<dbReference type="PROSITE" id="PS51257">
    <property type="entry name" value="PROKAR_LIPOPROTEIN"/>
    <property type="match status" value="1"/>
</dbReference>
<reference evidence="2 3" key="1">
    <citation type="journal article" date="2019" name="Nat. Ecol. Evol.">
        <title>Megaphylogeny resolves global patterns of mushroom evolution.</title>
        <authorList>
            <person name="Varga T."/>
            <person name="Krizsan K."/>
            <person name="Foldi C."/>
            <person name="Dima B."/>
            <person name="Sanchez-Garcia M."/>
            <person name="Sanchez-Ramirez S."/>
            <person name="Szollosi G.J."/>
            <person name="Szarkandi J.G."/>
            <person name="Papp V."/>
            <person name="Albert L."/>
            <person name="Andreopoulos W."/>
            <person name="Angelini C."/>
            <person name="Antonin V."/>
            <person name="Barry K.W."/>
            <person name="Bougher N.L."/>
            <person name="Buchanan P."/>
            <person name="Buyck B."/>
            <person name="Bense V."/>
            <person name="Catcheside P."/>
            <person name="Chovatia M."/>
            <person name="Cooper J."/>
            <person name="Damon W."/>
            <person name="Desjardin D."/>
            <person name="Finy P."/>
            <person name="Geml J."/>
            <person name="Haridas S."/>
            <person name="Hughes K."/>
            <person name="Justo A."/>
            <person name="Karasinski D."/>
            <person name="Kautmanova I."/>
            <person name="Kiss B."/>
            <person name="Kocsube S."/>
            <person name="Kotiranta H."/>
            <person name="LaButti K.M."/>
            <person name="Lechner B.E."/>
            <person name="Liimatainen K."/>
            <person name="Lipzen A."/>
            <person name="Lukacs Z."/>
            <person name="Mihaltcheva S."/>
            <person name="Morgado L.N."/>
            <person name="Niskanen T."/>
            <person name="Noordeloos M.E."/>
            <person name="Ohm R.A."/>
            <person name="Ortiz-Santana B."/>
            <person name="Ovrebo C."/>
            <person name="Racz N."/>
            <person name="Riley R."/>
            <person name="Savchenko A."/>
            <person name="Shiryaev A."/>
            <person name="Soop K."/>
            <person name="Spirin V."/>
            <person name="Szebenyi C."/>
            <person name="Tomsovsky M."/>
            <person name="Tulloss R.E."/>
            <person name="Uehling J."/>
            <person name="Grigoriev I.V."/>
            <person name="Vagvolgyi C."/>
            <person name="Papp T."/>
            <person name="Martin F.M."/>
            <person name="Miettinen O."/>
            <person name="Hibbett D.S."/>
            <person name="Nagy L.G."/>
        </authorList>
    </citation>
    <scope>NUCLEOTIDE SEQUENCE [LARGE SCALE GENOMIC DNA]</scope>
    <source>
        <strain evidence="2 3">CBS 309.79</strain>
    </source>
</reference>
<evidence type="ECO:0000313" key="3">
    <source>
        <dbReference type="Proteomes" id="UP000305067"/>
    </source>
</evidence>
<accession>A0A5C3QFJ8</accession>
<sequence>MSPLRLWVSCFQLWVSCFQLWVSCFQLLVLLFQVASVALPNFDLPSPLTSPALKILFSTSDVACAGSGVSCPSFGVVFSF</sequence>
<dbReference type="AlphaFoldDB" id="A0A5C3QFJ8"/>
<feature type="transmembrane region" description="Helical" evidence="1">
    <location>
        <begin position="6"/>
        <end position="32"/>
    </location>
</feature>
<gene>
    <name evidence="2" type="ORF">BDV98DRAFT_571303</name>
</gene>
<dbReference type="Proteomes" id="UP000305067">
    <property type="component" value="Unassembled WGS sequence"/>
</dbReference>